<gene>
    <name evidence="4" type="ORF">ACFQGU_09470</name>
</gene>
<feature type="domain" description="PAC" evidence="2">
    <location>
        <begin position="207"/>
        <end position="259"/>
    </location>
</feature>
<dbReference type="CDD" id="cd00130">
    <property type="entry name" value="PAS"/>
    <property type="match status" value="4"/>
</dbReference>
<dbReference type="SMART" id="SM00267">
    <property type="entry name" value="GGDEF"/>
    <property type="match status" value="1"/>
</dbReference>
<dbReference type="InterPro" id="IPR001610">
    <property type="entry name" value="PAC"/>
</dbReference>
<dbReference type="PROSITE" id="PS50887">
    <property type="entry name" value="GGDEF"/>
    <property type="match status" value="1"/>
</dbReference>
<dbReference type="Pfam" id="PF00990">
    <property type="entry name" value="GGDEF"/>
    <property type="match status" value="1"/>
</dbReference>
<dbReference type="SMART" id="SM00086">
    <property type="entry name" value="PAC"/>
    <property type="match status" value="5"/>
</dbReference>
<dbReference type="Pfam" id="PF08448">
    <property type="entry name" value="PAS_4"/>
    <property type="match status" value="3"/>
</dbReference>
<feature type="domain" description="PAS" evidence="1">
    <location>
        <begin position="135"/>
        <end position="179"/>
    </location>
</feature>
<proteinExistence type="predicted"/>
<feature type="domain" description="PAC" evidence="2">
    <location>
        <begin position="334"/>
        <end position="386"/>
    </location>
</feature>
<dbReference type="PANTHER" id="PTHR44757:SF2">
    <property type="entry name" value="BIOFILM ARCHITECTURE MAINTENANCE PROTEIN MBAA"/>
    <property type="match status" value="1"/>
</dbReference>
<dbReference type="InterPro" id="IPR029787">
    <property type="entry name" value="Nucleotide_cyclase"/>
</dbReference>
<feature type="domain" description="PAC" evidence="2">
    <location>
        <begin position="84"/>
        <end position="134"/>
    </location>
</feature>
<dbReference type="InterPro" id="IPR052155">
    <property type="entry name" value="Biofilm_reg_signaling"/>
</dbReference>
<protein>
    <submittedName>
        <fullName evidence="4">PAS domain S-box protein</fullName>
    </submittedName>
</protein>
<dbReference type="SMART" id="SM00091">
    <property type="entry name" value="PAS"/>
    <property type="match status" value="5"/>
</dbReference>
<dbReference type="InterPro" id="IPR013656">
    <property type="entry name" value="PAS_4"/>
</dbReference>
<evidence type="ECO:0000259" key="1">
    <source>
        <dbReference type="PROSITE" id="PS50112"/>
    </source>
</evidence>
<dbReference type="PANTHER" id="PTHR44757">
    <property type="entry name" value="DIGUANYLATE CYCLASE DGCP"/>
    <property type="match status" value="1"/>
</dbReference>
<evidence type="ECO:0000259" key="3">
    <source>
        <dbReference type="PROSITE" id="PS50887"/>
    </source>
</evidence>
<dbReference type="InterPro" id="IPR043128">
    <property type="entry name" value="Rev_trsase/Diguanyl_cyclase"/>
</dbReference>
<evidence type="ECO:0000259" key="2">
    <source>
        <dbReference type="PROSITE" id="PS50113"/>
    </source>
</evidence>
<dbReference type="Gene3D" id="3.30.450.20">
    <property type="entry name" value="PAS domain"/>
    <property type="match status" value="5"/>
</dbReference>
<dbReference type="InterPro" id="IPR000160">
    <property type="entry name" value="GGDEF_dom"/>
</dbReference>
<name>A0ABW1T097_9ACTN</name>
<dbReference type="EMBL" id="JBHSTI010000008">
    <property type="protein sequence ID" value="MFC6238108.1"/>
    <property type="molecule type" value="Genomic_DNA"/>
</dbReference>
<dbReference type="SUPFAM" id="SSF55785">
    <property type="entry name" value="PYP-like sensor domain (PAS domain)"/>
    <property type="match status" value="5"/>
</dbReference>
<feature type="domain" description="PAS" evidence="1">
    <location>
        <begin position="260"/>
        <end position="330"/>
    </location>
</feature>
<organism evidence="4 5">
    <name type="scientific">Longivirga aurantiaca</name>
    <dbReference type="NCBI Taxonomy" id="1837743"/>
    <lineage>
        <taxon>Bacteria</taxon>
        <taxon>Bacillati</taxon>
        <taxon>Actinomycetota</taxon>
        <taxon>Actinomycetes</taxon>
        <taxon>Sporichthyales</taxon>
        <taxon>Sporichthyaceae</taxon>
        <taxon>Longivirga</taxon>
    </lineage>
</organism>
<evidence type="ECO:0000313" key="5">
    <source>
        <dbReference type="Proteomes" id="UP001596138"/>
    </source>
</evidence>
<dbReference type="NCBIfam" id="TIGR00229">
    <property type="entry name" value="sensory_box"/>
    <property type="match status" value="4"/>
</dbReference>
<keyword evidence="5" id="KW-1185">Reference proteome</keyword>
<accession>A0ABW1T097</accession>
<dbReference type="Proteomes" id="UP001596138">
    <property type="component" value="Unassembled WGS sequence"/>
</dbReference>
<sequence length="801" mass="87548">MEPRNRAYSPRGSLMLSALDVLPDASIMVFDTDLVFVVVRGEALLEAGMQPHELEERPAAEALNPSRWAFYEPFYRAALAGESSSLEVGSLAGDGHRYVVNIGPVRNDAGDVIGGVAIATDVSDHMRLREALEESEHRFRLVAENSSDVVLRVDDDWDIGWVSPSVREVLGYEPEKILGAGLPGFLVPESWDSISAAYAAWDKKEPLRHLLQVVAADGRGRWMEVLARSIVPEGSSLASTVVNLRDVDEQVHAQRALADSEEQFRLAMEQAAVGMALINEAGEFMVVNPALSRFLGYEPGELVGRSFLTVTHPADLESGRQVHEELVTGKRPSYSFRKRYVRKDGAVVWADLTVASVHDAQGTFRHNVAQMADVTAEVAAQQEALESQRLYQLLAENASDVVYLADRSGEITWASPTFRTVLGIDPVDAVGMRTEDLVHPDDVGIVTRRRHEIYDGDDVNVAIIRYRGAAGDYRDMSVTVHRIPGGGDGVPASAVVGLRDVTAEQRALRELARSEERFRLAMTAAPVGMAISNPDGRFVQVNDAFCALLGIAEHEALGTTVTAFLAPEERGLVEEVMLALSDEGRSTFRHQHTLVSATRQLWVEHSASVLRDEAGEPMFYVHQFADHTEAHELRQDLEYRASHDALTGVVNRGELMTQLEHSLRRGRGGAAWLGVLFCDIDNLKPLNDEFGHHTGDVAIQTVAERLKSVVRLGDLVARIGGDEFVVLLEGLRSRDELAVIAEKCRAAVEGPVAVDGETILVSVSVGAVLAGQDETADEVLARADHALHRAKTGGRHQVDLD</sequence>
<dbReference type="Gene3D" id="3.30.70.270">
    <property type="match status" value="1"/>
</dbReference>
<dbReference type="SUPFAM" id="SSF55073">
    <property type="entry name" value="Nucleotide cyclase"/>
    <property type="match status" value="1"/>
</dbReference>
<evidence type="ECO:0000313" key="4">
    <source>
        <dbReference type="EMBL" id="MFC6238108.1"/>
    </source>
</evidence>
<reference evidence="5" key="1">
    <citation type="journal article" date="2019" name="Int. J. Syst. Evol. Microbiol.">
        <title>The Global Catalogue of Microorganisms (GCM) 10K type strain sequencing project: providing services to taxonomists for standard genome sequencing and annotation.</title>
        <authorList>
            <consortium name="The Broad Institute Genomics Platform"/>
            <consortium name="The Broad Institute Genome Sequencing Center for Infectious Disease"/>
            <person name="Wu L."/>
            <person name="Ma J."/>
        </authorList>
    </citation>
    <scope>NUCLEOTIDE SEQUENCE [LARGE SCALE GENOMIC DNA]</scope>
    <source>
        <strain evidence="5">CGMCC 4.7317</strain>
    </source>
</reference>
<dbReference type="PROSITE" id="PS50113">
    <property type="entry name" value="PAC"/>
    <property type="match status" value="3"/>
</dbReference>
<dbReference type="InterPro" id="IPR013767">
    <property type="entry name" value="PAS_fold"/>
</dbReference>
<dbReference type="InterPro" id="IPR000700">
    <property type="entry name" value="PAS-assoc_C"/>
</dbReference>
<comment type="caution">
    <text evidence="4">The sequence shown here is derived from an EMBL/GenBank/DDBJ whole genome shotgun (WGS) entry which is preliminary data.</text>
</comment>
<dbReference type="CDD" id="cd01949">
    <property type="entry name" value="GGDEF"/>
    <property type="match status" value="1"/>
</dbReference>
<dbReference type="PROSITE" id="PS50112">
    <property type="entry name" value="PAS"/>
    <property type="match status" value="4"/>
</dbReference>
<feature type="domain" description="PAS" evidence="1">
    <location>
        <begin position="514"/>
        <end position="584"/>
    </location>
</feature>
<dbReference type="Pfam" id="PF00989">
    <property type="entry name" value="PAS"/>
    <property type="match status" value="2"/>
</dbReference>
<dbReference type="NCBIfam" id="TIGR00254">
    <property type="entry name" value="GGDEF"/>
    <property type="match status" value="1"/>
</dbReference>
<feature type="domain" description="PAS" evidence="1">
    <location>
        <begin position="387"/>
        <end position="457"/>
    </location>
</feature>
<feature type="domain" description="GGDEF" evidence="3">
    <location>
        <begin position="671"/>
        <end position="801"/>
    </location>
</feature>
<dbReference type="RefSeq" id="WP_386766024.1">
    <property type="nucleotide sequence ID" value="NZ_JBHSTI010000008.1"/>
</dbReference>
<dbReference type="InterPro" id="IPR035965">
    <property type="entry name" value="PAS-like_dom_sf"/>
</dbReference>
<dbReference type="InterPro" id="IPR000014">
    <property type="entry name" value="PAS"/>
</dbReference>